<organism evidence="2">
    <name type="scientific">marine metagenome</name>
    <dbReference type="NCBI Taxonomy" id="408172"/>
    <lineage>
        <taxon>unclassified sequences</taxon>
        <taxon>metagenomes</taxon>
        <taxon>ecological metagenomes</taxon>
    </lineage>
</organism>
<proteinExistence type="predicted"/>
<protein>
    <recommendedName>
        <fullName evidence="1">Amidase domain-containing protein</fullName>
    </recommendedName>
</protein>
<dbReference type="EMBL" id="UINC01085667">
    <property type="protein sequence ID" value="SVC33442.1"/>
    <property type="molecule type" value="Genomic_DNA"/>
</dbReference>
<dbReference type="Gene3D" id="3.90.1300.10">
    <property type="entry name" value="Amidase signature (AS) domain"/>
    <property type="match status" value="1"/>
</dbReference>
<name>A0A382LE72_9ZZZZ</name>
<accession>A0A382LE72</accession>
<dbReference type="AlphaFoldDB" id="A0A382LE72"/>
<feature type="domain" description="Amidase" evidence="1">
    <location>
        <begin position="25"/>
        <end position="86"/>
    </location>
</feature>
<dbReference type="SUPFAM" id="SSF75304">
    <property type="entry name" value="Amidase signature (AS) enzymes"/>
    <property type="match status" value="1"/>
</dbReference>
<reference evidence="2" key="1">
    <citation type="submission" date="2018-05" db="EMBL/GenBank/DDBJ databases">
        <authorList>
            <person name="Lanie J.A."/>
            <person name="Ng W.-L."/>
            <person name="Kazmierczak K.M."/>
            <person name="Andrzejewski T.M."/>
            <person name="Davidsen T.M."/>
            <person name="Wayne K.J."/>
            <person name="Tettelin H."/>
            <person name="Glass J.I."/>
            <person name="Rusch D."/>
            <person name="Podicherti R."/>
            <person name="Tsui H.-C.T."/>
            <person name="Winkler M.E."/>
        </authorList>
    </citation>
    <scope>NUCLEOTIDE SEQUENCE</scope>
</reference>
<dbReference type="InterPro" id="IPR036928">
    <property type="entry name" value="AS_sf"/>
</dbReference>
<dbReference type="InterPro" id="IPR023631">
    <property type="entry name" value="Amidase_dom"/>
</dbReference>
<feature type="non-terminal residue" evidence="2">
    <location>
        <position position="86"/>
    </location>
</feature>
<sequence>MNELVKLSAKEAISLLKSKEVSPLELIDAAEDRIRETEPAINALPTLCLDRAREHAHRVMKEPRTDTPPHYLYGLPIAVKDLIEVA</sequence>
<evidence type="ECO:0000313" key="2">
    <source>
        <dbReference type="EMBL" id="SVC33442.1"/>
    </source>
</evidence>
<gene>
    <name evidence="2" type="ORF">METZ01_LOCUS286296</name>
</gene>
<evidence type="ECO:0000259" key="1">
    <source>
        <dbReference type="Pfam" id="PF01425"/>
    </source>
</evidence>
<dbReference type="Pfam" id="PF01425">
    <property type="entry name" value="Amidase"/>
    <property type="match status" value="1"/>
</dbReference>